<keyword evidence="4" id="KW-0805">Transcription regulation</keyword>
<dbReference type="InterPro" id="IPR037818">
    <property type="entry name" value="TAF8"/>
</dbReference>
<sequence length="483" mass="53702">MARHTPVMGLMAMAEWFAVSGEGGGAGARVVKLVKDVGAGLTRPSRHPALPTIIFTPISTLTSRQRTVYKAHATALRPHSTNPHRTEPTSLPRARARVTLMPGIISPLSASGTGTVAAMKRPYEEVSVPTYGQPHPKKRKVVHGLRHTQPGAQLVEPNAGGHGAAGDHEFIHHQLRRAVGVQCKAVGFDGSRPEALEALVAQVHSYMCNFTDHIRKSMSSGRRTAPLPHDFVYALNSVGLTGSGVLEPHLDTGDLPASFLQPALAPPEPAEPPPPDLEGMLGPELSGRAEKESRKYIPAHFPAFPPKHTWMSTPVYAKREVDPHTIRERAAKEGVEAEKSLRRLMESKKEGDRKKNASRAQAQRSKVAIKRENLWRTALRESFEEEDEDEANRLRQAHRKDEQGFASEADIRLIEEDNKATAERRLAEKKEDEKAAEEAKKAGKAYTPPDPERRMEKHMQQRMEQRVTVNYGRKFWRQKQRDP</sequence>
<dbReference type="InterPro" id="IPR009072">
    <property type="entry name" value="Histone-fold"/>
</dbReference>
<evidence type="ECO:0000256" key="3">
    <source>
        <dbReference type="ARBA" id="ARBA00017307"/>
    </source>
</evidence>
<proteinExistence type="inferred from homology"/>
<reference evidence="10" key="1">
    <citation type="journal article" date="2020" name="Mol. Plant Microbe Interact.">
        <title>Genome Sequence of the Biocontrol Agent Coniothyrium minitans strain Conio (IMI 134523).</title>
        <authorList>
            <person name="Patel D."/>
            <person name="Shittu T.A."/>
            <person name="Baroncelli R."/>
            <person name="Muthumeenakshi S."/>
            <person name="Osborne T.H."/>
            <person name="Janganan T.K."/>
            <person name="Sreenivasaprasad S."/>
        </authorList>
    </citation>
    <scope>NUCLEOTIDE SEQUENCE</scope>
    <source>
        <strain evidence="10">Conio</strain>
    </source>
</reference>
<dbReference type="Proteomes" id="UP000756921">
    <property type="component" value="Unassembled WGS sequence"/>
</dbReference>
<accession>A0A9P6KWW5</accession>
<evidence type="ECO:0000256" key="6">
    <source>
        <dbReference type="ARBA" id="ARBA00023242"/>
    </source>
</evidence>
<feature type="compositionally biased region" description="Basic and acidic residues" evidence="7">
    <location>
        <begin position="345"/>
        <end position="355"/>
    </location>
</feature>
<evidence type="ECO:0000259" key="9">
    <source>
        <dbReference type="Pfam" id="PF10406"/>
    </source>
</evidence>
<dbReference type="PANTHER" id="PTHR46469:SF1">
    <property type="entry name" value="TRANSCRIPTION INITIATION FACTOR TFIID SUBUNIT 8"/>
    <property type="match status" value="1"/>
</dbReference>
<evidence type="ECO:0000256" key="1">
    <source>
        <dbReference type="ARBA" id="ARBA00004123"/>
    </source>
</evidence>
<feature type="compositionally biased region" description="Basic and acidic residues" evidence="7">
    <location>
        <begin position="450"/>
        <end position="465"/>
    </location>
</feature>
<dbReference type="EMBL" id="WJXW01000001">
    <property type="protein sequence ID" value="KAF9741907.1"/>
    <property type="molecule type" value="Genomic_DNA"/>
</dbReference>
<dbReference type="GO" id="GO:0046982">
    <property type="term" value="F:protein heterodimerization activity"/>
    <property type="evidence" value="ECO:0007669"/>
    <property type="project" value="InterPro"/>
</dbReference>
<organism evidence="10 11">
    <name type="scientific">Paraphaeosphaeria minitans</name>
    <dbReference type="NCBI Taxonomy" id="565426"/>
    <lineage>
        <taxon>Eukaryota</taxon>
        <taxon>Fungi</taxon>
        <taxon>Dikarya</taxon>
        <taxon>Ascomycota</taxon>
        <taxon>Pezizomycotina</taxon>
        <taxon>Dothideomycetes</taxon>
        <taxon>Pleosporomycetidae</taxon>
        <taxon>Pleosporales</taxon>
        <taxon>Massarineae</taxon>
        <taxon>Didymosphaeriaceae</taxon>
        <taxon>Paraphaeosphaeria</taxon>
    </lineage>
</organism>
<evidence type="ECO:0000313" key="11">
    <source>
        <dbReference type="Proteomes" id="UP000756921"/>
    </source>
</evidence>
<dbReference type="InterPro" id="IPR019473">
    <property type="entry name" value="TFIID_su8_C"/>
</dbReference>
<comment type="subcellular location">
    <subcellularLocation>
        <location evidence="1">Nucleus</location>
    </subcellularLocation>
</comment>
<comment type="similarity">
    <text evidence="2">Belongs to the TAF8 family.</text>
</comment>
<feature type="compositionally biased region" description="Basic residues" evidence="7">
    <location>
        <begin position="474"/>
        <end position="483"/>
    </location>
</feature>
<dbReference type="GO" id="GO:0005669">
    <property type="term" value="C:transcription factor TFIID complex"/>
    <property type="evidence" value="ECO:0007669"/>
    <property type="project" value="InterPro"/>
</dbReference>
<feature type="compositionally biased region" description="Basic and acidic residues" evidence="7">
    <location>
        <begin position="399"/>
        <end position="441"/>
    </location>
</feature>
<evidence type="ECO:0000256" key="7">
    <source>
        <dbReference type="SAM" id="MobiDB-lite"/>
    </source>
</evidence>
<evidence type="ECO:0000256" key="4">
    <source>
        <dbReference type="ARBA" id="ARBA00023015"/>
    </source>
</evidence>
<protein>
    <recommendedName>
        <fullName evidence="3">Transcription initiation factor TFIID subunit 8</fullName>
    </recommendedName>
</protein>
<name>A0A9P6KWW5_9PLEO</name>
<dbReference type="PANTHER" id="PTHR46469">
    <property type="entry name" value="TRANSCRIPTION INITIATION FACTOR TFIID SUBUNIT 8"/>
    <property type="match status" value="1"/>
</dbReference>
<feature type="region of interest" description="Disordered" evidence="7">
    <location>
        <begin position="379"/>
        <end position="483"/>
    </location>
</feature>
<dbReference type="Gene3D" id="1.10.20.10">
    <property type="entry name" value="Histone, subunit A"/>
    <property type="match status" value="1"/>
</dbReference>
<keyword evidence="11" id="KW-1185">Reference proteome</keyword>
<feature type="domain" description="Transcription factor TFIID subunit 8 C-terminal" evidence="9">
    <location>
        <begin position="296"/>
        <end position="344"/>
    </location>
</feature>
<evidence type="ECO:0000256" key="5">
    <source>
        <dbReference type="ARBA" id="ARBA00023163"/>
    </source>
</evidence>
<dbReference type="CDD" id="cd08049">
    <property type="entry name" value="TAF8"/>
    <property type="match status" value="1"/>
</dbReference>
<dbReference type="Pfam" id="PF10406">
    <property type="entry name" value="TAF8_C"/>
    <property type="match status" value="1"/>
</dbReference>
<evidence type="ECO:0000313" key="10">
    <source>
        <dbReference type="EMBL" id="KAF9741907.1"/>
    </source>
</evidence>
<dbReference type="CDD" id="cd00076">
    <property type="entry name" value="HFD_SF"/>
    <property type="match status" value="1"/>
</dbReference>
<dbReference type="OrthoDB" id="2193813at2759"/>
<evidence type="ECO:0000259" key="8">
    <source>
        <dbReference type="Pfam" id="PF07524"/>
    </source>
</evidence>
<feature type="compositionally biased region" description="Pro residues" evidence="7">
    <location>
        <begin position="264"/>
        <end position="276"/>
    </location>
</feature>
<evidence type="ECO:0000256" key="2">
    <source>
        <dbReference type="ARBA" id="ARBA00008767"/>
    </source>
</evidence>
<feature type="domain" description="Bromodomain associated" evidence="8">
    <location>
        <begin position="169"/>
        <end position="240"/>
    </location>
</feature>
<feature type="region of interest" description="Disordered" evidence="7">
    <location>
        <begin position="263"/>
        <end position="284"/>
    </location>
</feature>
<dbReference type="InterPro" id="IPR006565">
    <property type="entry name" value="BTP"/>
</dbReference>
<comment type="caution">
    <text evidence="10">The sequence shown here is derived from an EMBL/GenBank/DDBJ whole genome shotgun (WGS) entry which is preliminary data.</text>
</comment>
<dbReference type="Pfam" id="PF07524">
    <property type="entry name" value="Bromo_TP"/>
    <property type="match status" value="1"/>
</dbReference>
<feature type="region of interest" description="Disordered" evidence="7">
    <location>
        <begin position="345"/>
        <end position="365"/>
    </location>
</feature>
<dbReference type="AlphaFoldDB" id="A0A9P6KWW5"/>
<keyword evidence="5" id="KW-0804">Transcription</keyword>
<dbReference type="GO" id="GO:0006367">
    <property type="term" value="P:transcription initiation at RNA polymerase II promoter"/>
    <property type="evidence" value="ECO:0007669"/>
    <property type="project" value="TreeGrafter"/>
</dbReference>
<keyword evidence="6" id="KW-0539">Nucleus</keyword>
<gene>
    <name evidence="10" type="ORF">PMIN01_01446</name>
</gene>